<protein>
    <submittedName>
        <fullName evidence="2">Uncharacterized protein</fullName>
    </submittedName>
</protein>
<dbReference type="EMBL" id="JARBHB010000016">
    <property type="protein sequence ID" value="KAJ8866351.1"/>
    <property type="molecule type" value="Genomic_DNA"/>
</dbReference>
<feature type="signal peptide" evidence="1">
    <location>
        <begin position="1"/>
        <end position="30"/>
    </location>
</feature>
<sequence length="227" mass="24596">MMGSIGVTSAHIRLETGFLLVLPLAAASSATSWHGADDRAGSVVPPLGRYTRGVTSVSVLLCKNFELVSLDSSRLCKTTKLSEDIRVNLKIEVLRADEGETKANQKKATGNPSDVNETQKPVSEFQAFNKNILERNTIFSFYGCCRGTVGAAVVEWFDLLPSTEVNRVQSQAESFPDFHKWETCRTMPLVGGFSRGSPVSGLLHSHLISPSPALTTSVGPVRTQRNS</sequence>
<reference evidence="2 3" key="1">
    <citation type="submission" date="2023-02" db="EMBL/GenBank/DDBJ databases">
        <title>LHISI_Scaffold_Assembly.</title>
        <authorList>
            <person name="Stuart O.P."/>
            <person name="Cleave R."/>
            <person name="Magrath M.J.L."/>
            <person name="Mikheyev A.S."/>
        </authorList>
    </citation>
    <scope>NUCLEOTIDE SEQUENCE [LARGE SCALE GENOMIC DNA]</scope>
    <source>
        <strain evidence="2">Daus_M_001</strain>
        <tissue evidence="2">Leg muscle</tissue>
    </source>
</reference>
<evidence type="ECO:0000256" key="1">
    <source>
        <dbReference type="SAM" id="SignalP"/>
    </source>
</evidence>
<comment type="caution">
    <text evidence="2">The sequence shown here is derived from an EMBL/GenBank/DDBJ whole genome shotgun (WGS) entry which is preliminary data.</text>
</comment>
<proteinExistence type="predicted"/>
<dbReference type="Proteomes" id="UP001159363">
    <property type="component" value="Chromosome 15"/>
</dbReference>
<name>A0ABQ9G4C8_9NEOP</name>
<organism evidence="2 3">
    <name type="scientific">Dryococelus australis</name>
    <dbReference type="NCBI Taxonomy" id="614101"/>
    <lineage>
        <taxon>Eukaryota</taxon>
        <taxon>Metazoa</taxon>
        <taxon>Ecdysozoa</taxon>
        <taxon>Arthropoda</taxon>
        <taxon>Hexapoda</taxon>
        <taxon>Insecta</taxon>
        <taxon>Pterygota</taxon>
        <taxon>Neoptera</taxon>
        <taxon>Polyneoptera</taxon>
        <taxon>Phasmatodea</taxon>
        <taxon>Verophasmatodea</taxon>
        <taxon>Anareolatae</taxon>
        <taxon>Phasmatidae</taxon>
        <taxon>Eurycanthinae</taxon>
        <taxon>Dryococelus</taxon>
    </lineage>
</organism>
<evidence type="ECO:0000313" key="2">
    <source>
        <dbReference type="EMBL" id="KAJ8866351.1"/>
    </source>
</evidence>
<accession>A0ABQ9G4C8</accession>
<keyword evidence="1" id="KW-0732">Signal</keyword>
<evidence type="ECO:0000313" key="3">
    <source>
        <dbReference type="Proteomes" id="UP001159363"/>
    </source>
</evidence>
<feature type="chain" id="PRO_5046661646" evidence="1">
    <location>
        <begin position="31"/>
        <end position="227"/>
    </location>
</feature>
<keyword evidence="3" id="KW-1185">Reference proteome</keyword>
<gene>
    <name evidence="2" type="ORF">PR048_032194</name>
</gene>